<sequence>MMKLLVARAETLPVLAFSFTTRGTLPPAKKVDASHRVPRRIGIDITTRLYLHAIKWCGAAAGRIGFRLLTFWSLGFGCPCTFFSCPPLSALPCPAPLPCPALPGPVDLTFAAAATGPLLCCVFLLRAATHVR</sequence>
<reference evidence="1 2" key="1">
    <citation type="submission" date="2024-04" db="EMBL/GenBank/DDBJ databases">
        <title>Phyllosticta paracitricarpa is synonymous to the EU quarantine fungus P. citricarpa based on phylogenomic analyses.</title>
        <authorList>
            <consortium name="Lawrence Berkeley National Laboratory"/>
            <person name="Van Ingen-Buijs V.A."/>
            <person name="Van Westerhoven A.C."/>
            <person name="Haridas S."/>
            <person name="Skiadas P."/>
            <person name="Martin F."/>
            <person name="Groenewald J.Z."/>
            <person name="Crous P.W."/>
            <person name="Seidl M.F."/>
        </authorList>
    </citation>
    <scope>NUCLEOTIDE SEQUENCE [LARGE SCALE GENOMIC DNA]</scope>
    <source>
        <strain evidence="1 2">CBS 122670</strain>
    </source>
</reference>
<keyword evidence="2" id="KW-1185">Reference proteome</keyword>
<gene>
    <name evidence="1" type="ORF">IWX46DRAFT_458044</name>
</gene>
<organism evidence="1 2">
    <name type="scientific">Phyllosticta citricarpa</name>
    <dbReference type="NCBI Taxonomy" id="55181"/>
    <lineage>
        <taxon>Eukaryota</taxon>
        <taxon>Fungi</taxon>
        <taxon>Dikarya</taxon>
        <taxon>Ascomycota</taxon>
        <taxon>Pezizomycotina</taxon>
        <taxon>Dothideomycetes</taxon>
        <taxon>Dothideomycetes incertae sedis</taxon>
        <taxon>Botryosphaeriales</taxon>
        <taxon>Phyllostictaceae</taxon>
        <taxon>Phyllosticta</taxon>
    </lineage>
</organism>
<evidence type="ECO:0000313" key="1">
    <source>
        <dbReference type="EMBL" id="KAK7549400.1"/>
    </source>
</evidence>
<name>A0ABR1MHC5_9PEZI</name>
<dbReference type="Proteomes" id="UP001365128">
    <property type="component" value="Unassembled WGS sequence"/>
</dbReference>
<evidence type="ECO:0000313" key="2">
    <source>
        <dbReference type="Proteomes" id="UP001365128"/>
    </source>
</evidence>
<dbReference type="EMBL" id="JBBPDW010000009">
    <property type="protein sequence ID" value="KAK7549400.1"/>
    <property type="molecule type" value="Genomic_DNA"/>
</dbReference>
<protein>
    <submittedName>
        <fullName evidence="1">Uncharacterized protein</fullName>
    </submittedName>
</protein>
<accession>A0ABR1MHC5</accession>
<comment type="caution">
    <text evidence="1">The sequence shown here is derived from an EMBL/GenBank/DDBJ whole genome shotgun (WGS) entry which is preliminary data.</text>
</comment>
<proteinExistence type="predicted"/>